<dbReference type="EMBL" id="JAJCIS010000022">
    <property type="protein sequence ID" value="MCB7389343.1"/>
    <property type="molecule type" value="Genomic_DNA"/>
</dbReference>
<proteinExistence type="predicted"/>
<keyword evidence="2" id="KW-1185">Reference proteome</keyword>
<evidence type="ECO:0008006" key="3">
    <source>
        <dbReference type="Google" id="ProtNLM"/>
    </source>
</evidence>
<comment type="caution">
    <text evidence="1">The sequence shown here is derived from an EMBL/GenBank/DDBJ whole genome shotgun (WGS) entry which is preliminary data.</text>
</comment>
<gene>
    <name evidence="1" type="ORF">LIZ65_18840</name>
</gene>
<sequence>KVSIYEYDEEKVMRMMREEAHEDGWKEGRQKGIEEGRAHTLKELICKKLAKGNTLEEIADILEEPLERIQALAGELTEETK</sequence>
<dbReference type="Proteomes" id="UP001299546">
    <property type="component" value="Unassembled WGS sequence"/>
</dbReference>
<reference evidence="1 2" key="1">
    <citation type="submission" date="2021-10" db="EMBL/GenBank/DDBJ databases">
        <title>Collection of gut derived symbiotic bacterial strains cultured from healthy donors.</title>
        <authorList>
            <person name="Lin H."/>
            <person name="Littmann E."/>
            <person name="Kohout C."/>
            <person name="Pamer E.G."/>
        </authorList>
    </citation>
    <scope>NUCLEOTIDE SEQUENCE [LARGE SCALE GENOMIC DNA]</scope>
    <source>
        <strain evidence="1 2">DFI.1.165</strain>
    </source>
</reference>
<accession>A0ABS8DLL0</accession>
<evidence type="ECO:0000313" key="2">
    <source>
        <dbReference type="Proteomes" id="UP001299546"/>
    </source>
</evidence>
<evidence type="ECO:0000313" key="1">
    <source>
        <dbReference type="EMBL" id="MCB7389343.1"/>
    </source>
</evidence>
<protein>
    <recommendedName>
        <fullName evidence="3">Transposase</fullName>
    </recommendedName>
</protein>
<name>A0ABS8DLL0_9FIRM</name>
<organism evidence="1 2">
    <name type="scientific">Bariatricus massiliensis</name>
    <dbReference type="NCBI Taxonomy" id="1745713"/>
    <lineage>
        <taxon>Bacteria</taxon>
        <taxon>Bacillati</taxon>
        <taxon>Bacillota</taxon>
        <taxon>Clostridia</taxon>
        <taxon>Lachnospirales</taxon>
        <taxon>Lachnospiraceae</taxon>
        <taxon>Bariatricus</taxon>
    </lineage>
</organism>
<feature type="non-terminal residue" evidence="1">
    <location>
        <position position="1"/>
    </location>
</feature>